<dbReference type="Proteomes" id="UP000248887">
    <property type="component" value="Unassembled WGS sequence"/>
</dbReference>
<evidence type="ECO:0000313" key="3">
    <source>
        <dbReference type="Proteomes" id="UP000248887"/>
    </source>
</evidence>
<accession>A0A2W5QX01</accession>
<dbReference type="EMBL" id="QFQD01000057">
    <property type="protein sequence ID" value="PZQ80769.1"/>
    <property type="molecule type" value="Genomic_DNA"/>
</dbReference>
<dbReference type="Gene3D" id="3.20.20.450">
    <property type="entry name" value="EAL domain"/>
    <property type="match status" value="1"/>
</dbReference>
<dbReference type="InterPro" id="IPR001633">
    <property type="entry name" value="EAL_dom"/>
</dbReference>
<dbReference type="InterPro" id="IPR035919">
    <property type="entry name" value="EAL_sf"/>
</dbReference>
<name>A0A2W5QX01_ANCNO</name>
<evidence type="ECO:0000259" key="1">
    <source>
        <dbReference type="PROSITE" id="PS50883"/>
    </source>
</evidence>
<proteinExistence type="predicted"/>
<comment type="caution">
    <text evidence="2">The sequence shown here is derived from an EMBL/GenBank/DDBJ whole genome shotgun (WGS) entry which is preliminary data.</text>
</comment>
<dbReference type="SUPFAM" id="SSF141868">
    <property type="entry name" value="EAL domain-like"/>
    <property type="match status" value="1"/>
</dbReference>
<feature type="domain" description="EAL" evidence="1">
    <location>
        <begin position="1"/>
        <end position="40"/>
    </location>
</feature>
<gene>
    <name evidence="2" type="ORF">DI549_16250</name>
</gene>
<evidence type="ECO:0000313" key="2">
    <source>
        <dbReference type="EMBL" id="PZQ80769.1"/>
    </source>
</evidence>
<protein>
    <recommendedName>
        <fullName evidence="1">EAL domain-containing protein</fullName>
    </recommendedName>
</protein>
<reference evidence="2 3" key="1">
    <citation type="submission" date="2017-08" db="EMBL/GenBank/DDBJ databases">
        <title>Infants hospitalized years apart are colonized by the same room-sourced microbial strains.</title>
        <authorList>
            <person name="Brooks B."/>
            <person name="Olm M.R."/>
            <person name="Firek B.A."/>
            <person name="Baker R."/>
            <person name="Thomas B.C."/>
            <person name="Morowitz M.J."/>
            <person name="Banfield J.F."/>
        </authorList>
    </citation>
    <scope>NUCLEOTIDE SEQUENCE [LARGE SCALE GENOMIC DNA]</scope>
    <source>
        <strain evidence="2">S2_005_001_R2_27</strain>
    </source>
</reference>
<dbReference type="PROSITE" id="PS50883">
    <property type="entry name" value="EAL"/>
    <property type="match status" value="1"/>
</dbReference>
<sequence length="43" mass="4790">METDAELTTLRQLGIEKVQGYLLGRPEPLAAAMRIFETDNRAA</sequence>
<dbReference type="AlphaFoldDB" id="A0A2W5QX01"/>
<organism evidence="2 3">
    <name type="scientific">Ancylobacter novellus</name>
    <name type="common">Thiobacillus novellus</name>
    <dbReference type="NCBI Taxonomy" id="921"/>
    <lineage>
        <taxon>Bacteria</taxon>
        <taxon>Pseudomonadati</taxon>
        <taxon>Pseudomonadota</taxon>
        <taxon>Alphaproteobacteria</taxon>
        <taxon>Hyphomicrobiales</taxon>
        <taxon>Xanthobacteraceae</taxon>
        <taxon>Ancylobacter</taxon>
    </lineage>
</organism>